<dbReference type="InterPro" id="IPR001309">
    <property type="entry name" value="Pept_C14_p20"/>
</dbReference>
<dbReference type="PANTHER" id="PTHR22576">
    <property type="entry name" value="MUCOSA ASSOCIATED LYMPHOID TISSUE LYMPHOMA TRANSLOCATION PROTEIN 1/PARACASPASE"/>
    <property type="match status" value="1"/>
</dbReference>
<gene>
    <name evidence="3" type="ORF">QO011_005948</name>
</gene>
<feature type="chain" id="PRO_5047218248" description="Caspase family p20 domain-containing protein" evidence="1">
    <location>
        <begin position="16"/>
        <end position="479"/>
    </location>
</feature>
<proteinExistence type="predicted"/>
<comment type="caution">
    <text evidence="3">The sequence shown here is derived from an EMBL/GenBank/DDBJ whole genome shotgun (WGS) entry which is preliminary data.</text>
</comment>
<dbReference type="SUPFAM" id="SSF52129">
    <property type="entry name" value="Caspase-like"/>
    <property type="match status" value="1"/>
</dbReference>
<dbReference type="Pfam" id="PF00656">
    <property type="entry name" value="Peptidase_C14"/>
    <property type="match status" value="1"/>
</dbReference>
<dbReference type="InterPro" id="IPR011600">
    <property type="entry name" value="Pept_C14_caspase"/>
</dbReference>
<dbReference type="Proteomes" id="UP001242480">
    <property type="component" value="Unassembled WGS sequence"/>
</dbReference>
<name>A0ABU0JF56_9HYPH</name>
<reference evidence="3 4" key="1">
    <citation type="submission" date="2023-07" db="EMBL/GenBank/DDBJ databases">
        <title>Genomic Encyclopedia of Type Strains, Phase IV (KMG-IV): sequencing the most valuable type-strain genomes for metagenomic binning, comparative biology and taxonomic classification.</title>
        <authorList>
            <person name="Goeker M."/>
        </authorList>
    </citation>
    <scope>NUCLEOTIDE SEQUENCE [LARGE SCALE GENOMIC DNA]</scope>
    <source>
        <strain evidence="3 4">DSM 19619</strain>
    </source>
</reference>
<evidence type="ECO:0000256" key="1">
    <source>
        <dbReference type="SAM" id="SignalP"/>
    </source>
</evidence>
<feature type="domain" description="Caspase family p20" evidence="2">
    <location>
        <begin position="16"/>
        <end position="146"/>
    </location>
</feature>
<dbReference type="InterPro" id="IPR052039">
    <property type="entry name" value="Caspase-related_regulators"/>
</dbReference>
<dbReference type="PROSITE" id="PS50208">
    <property type="entry name" value="CASPASE_P20"/>
    <property type="match status" value="1"/>
</dbReference>
<keyword evidence="1" id="KW-0732">Signal</keyword>
<sequence length="479" mass="50577">MAALSLIVAAGAAQAAGKAALVIGNGAYRSVTPLANPANDAQDMAAALTRVGYAVTLVTDGDLAAMNDGLRAFLRNADRADSALVFYSGHGVQVNGKNYLIPVSARIEDELDLDTQALSLDKLLDLVDRAAPRVRIVILDSCRDNPLTRTLVRGAGTRGLARVDLDAAAAKGTLIAFATAPGSVARDGDGRNSPFTKALLAHLETPNLDVRLLFGAVRQDVDAATQGSQTPWVNEAIIGSFSLDDGGTPAQPPVQPAIQAQPQVQPAVQAEPQLVTLQPPAQERPLTIDPTPAMPANPSFSCNGRLNAVEQQICASPVLADLDRTMASSYTGQWRALAGAERKRFADVQLRWIAERDACGGDAACLEARYRERLASLGLAASGFAAQAYDASADRTQPSFPCNRNLTAVEARICASPLLAGLDRRMAAAYGQQAAALGDADRKLFATDQKRWAARRNACRDDACLVASYRQRLSELGVP</sequence>
<evidence type="ECO:0000313" key="3">
    <source>
        <dbReference type="EMBL" id="MDQ0472915.1"/>
    </source>
</evidence>
<accession>A0ABU0JF56</accession>
<feature type="signal peptide" evidence="1">
    <location>
        <begin position="1"/>
        <end position="15"/>
    </location>
</feature>
<dbReference type="PANTHER" id="PTHR22576:SF37">
    <property type="entry name" value="MUCOSA-ASSOCIATED LYMPHOID TISSUE LYMPHOMA TRANSLOCATION PROTEIN 1"/>
    <property type="match status" value="1"/>
</dbReference>
<dbReference type="InterPro" id="IPR029030">
    <property type="entry name" value="Caspase-like_dom_sf"/>
</dbReference>
<evidence type="ECO:0000259" key="2">
    <source>
        <dbReference type="PROSITE" id="PS50208"/>
    </source>
</evidence>
<keyword evidence="4" id="KW-1185">Reference proteome</keyword>
<dbReference type="EMBL" id="JAUSVX010000014">
    <property type="protein sequence ID" value="MDQ0472915.1"/>
    <property type="molecule type" value="Genomic_DNA"/>
</dbReference>
<dbReference type="RefSeq" id="WP_307280449.1">
    <property type="nucleotide sequence ID" value="NZ_JAUSVX010000014.1"/>
</dbReference>
<dbReference type="Gene3D" id="3.40.50.1460">
    <property type="match status" value="1"/>
</dbReference>
<evidence type="ECO:0000313" key="4">
    <source>
        <dbReference type="Proteomes" id="UP001242480"/>
    </source>
</evidence>
<organism evidence="3 4">
    <name type="scientific">Labrys wisconsinensis</name>
    <dbReference type="NCBI Taxonomy" id="425677"/>
    <lineage>
        <taxon>Bacteria</taxon>
        <taxon>Pseudomonadati</taxon>
        <taxon>Pseudomonadota</taxon>
        <taxon>Alphaproteobacteria</taxon>
        <taxon>Hyphomicrobiales</taxon>
        <taxon>Xanthobacteraceae</taxon>
        <taxon>Labrys</taxon>
    </lineage>
</organism>
<protein>
    <recommendedName>
        <fullName evidence="2">Caspase family p20 domain-containing protein</fullName>
    </recommendedName>
</protein>